<organism evidence="6 7">
    <name type="scientific">Neorhodopirellula lusitana</name>
    <dbReference type="NCBI Taxonomy" id="445327"/>
    <lineage>
        <taxon>Bacteria</taxon>
        <taxon>Pseudomonadati</taxon>
        <taxon>Planctomycetota</taxon>
        <taxon>Planctomycetia</taxon>
        <taxon>Pirellulales</taxon>
        <taxon>Pirellulaceae</taxon>
        <taxon>Neorhodopirellula</taxon>
    </lineage>
</organism>
<evidence type="ECO:0000256" key="3">
    <source>
        <dbReference type="ARBA" id="ARBA00022989"/>
    </source>
</evidence>
<evidence type="ECO:0000256" key="2">
    <source>
        <dbReference type="ARBA" id="ARBA00022692"/>
    </source>
</evidence>
<feature type="transmembrane region" description="Helical" evidence="5">
    <location>
        <begin position="411"/>
        <end position="433"/>
    </location>
</feature>
<feature type="transmembrane region" description="Helical" evidence="5">
    <location>
        <begin position="146"/>
        <end position="168"/>
    </location>
</feature>
<reference evidence="6 7" key="1">
    <citation type="submission" date="2017-05" db="EMBL/GenBank/DDBJ databases">
        <authorList>
            <person name="Varghese N."/>
            <person name="Submissions S."/>
        </authorList>
    </citation>
    <scope>NUCLEOTIDE SEQUENCE [LARGE SCALE GENOMIC DNA]</scope>
    <source>
        <strain evidence="6 7">DSM 25457</strain>
    </source>
</reference>
<name>A0ABY1QDS2_9BACT</name>
<dbReference type="PANTHER" id="PTHR43424:SF1">
    <property type="entry name" value="LOCUS PUTATIVE PROTEIN 1-RELATED"/>
    <property type="match status" value="1"/>
</dbReference>
<dbReference type="EMBL" id="FXUG01000011">
    <property type="protein sequence ID" value="SMP68530.1"/>
    <property type="molecule type" value="Genomic_DNA"/>
</dbReference>
<dbReference type="InterPro" id="IPR002797">
    <property type="entry name" value="Polysacc_synth"/>
</dbReference>
<evidence type="ECO:0000313" key="7">
    <source>
        <dbReference type="Proteomes" id="UP001158067"/>
    </source>
</evidence>
<evidence type="ECO:0000256" key="1">
    <source>
        <dbReference type="ARBA" id="ARBA00004141"/>
    </source>
</evidence>
<comment type="subcellular location">
    <subcellularLocation>
        <location evidence="1">Membrane</location>
        <topology evidence="1">Multi-pass membrane protein</topology>
    </subcellularLocation>
</comment>
<feature type="transmembrane region" description="Helical" evidence="5">
    <location>
        <begin position="293"/>
        <end position="311"/>
    </location>
</feature>
<comment type="caution">
    <text evidence="6">The sequence shown here is derived from an EMBL/GenBank/DDBJ whole genome shotgun (WGS) entry which is preliminary data.</text>
</comment>
<dbReference type="PANTHER" id="PTHR43424">
    <property type="entry name" value="LOCUS PUTATIVE PROTEIN 1-RELATED"/>
    <property type="match status" value="1"/>
</dbReference>
<feature type="transmembrane region" description="Helical" evidence="5">
    <location>
        <begin position="174"/>
        <end position="195"/>
    </location>
</feature>
<evidence type="ECO:0000313" key="6">
    <source>
        <dbReference type="EMBL" id="SMP68530.1"/>
    </source>
</evidence>
<dbReference type="CDD" id="cd13128">
    <property type="entry name" value="MATE_Wzx_like"/>
    <property type="match status" value="1"/>
</dbReference>
<keyword evidence="2 5" id="KW-0812">Transmembrane</keyword>
<feature type="transmembrane region" description="Helical" evidence="5">
    <location>
        <begin position="45"/>
        <end position="68"/>
    </location>
</feature>
<evidence type="ECO:0000256" key="5">
    <source>
        <dbReference type="SAM" id="Phobius"/>
    </source>
</evidence>
<evidence type="ECO:0000256" key="4">
    <source>
        <dbReference type="ARBA" id="ARBA00023136"/>
    </source>
</evidence>
<accession>A0ABY1QDS2</accession>
<feature type="transmembrane region" description="Helical" evidence="5">
    <location>
        <begin position="12"/>
        <end position="33"/>
    </location>
</feature>
<dbReference type="Pfam" id="PF01943">
    <property type="entry name" value="Polysacc_synt"/>
    <property type="match status" value="1"/>
</dbReference>
<dbReference type="Proteomes" id="UP001158067">
    <property type="component" value="Unassembled WGS sequence"/>
</dbReference>
<feature type="transmembrane region" description="Helical" evidence="5">
    <location>
        <begin position="439"/>
        <end position="461"/>
    </location>
</feature>
<dbReference type="RefSeq" id="WP_283434048.1">
    <property type="nucleotide sequence ID" value="NZ_FXUG01000011.1"/>
</dbReference>
<feature type="transmembrane region" description="Helical" evidence="5">
    <location>
        <begin position="118"/>
        <end position="139"/>
    </location>
</feature>
<feature type="transmembrane region" description="Helical" evidence="5">
    <location>
        <begin position="80"/>
        <end position="106"/>
    </location>
</feature>
<keyword evidence="3 5" id="KW-1133">Transmembrane helix</keyword>
<feature type="transmembrane region" description="Helical" evidence="5">
    <location>
        <begin position="384"/>
        <end position="404"/>
    </location>
</feature>
<keyword evidence="7" id="KW-1185">Reference proteome</keyword>
<dbReference type="InterPro" id="IPR052556">
    <property type="entry name" value="PolySynth_Transporter"/>
</dbReference>
<feature type="transmembrane region" description="Helical" evidence="5">
    <location>
        <begin position="362"/>
        <end position="378"/>
    </location>
</feature>
<proteinExistence type="predicted"/>
<protein>
    <submittedName>
        <fullName evidence="6">Membrane protein involved in the export of O-antigen and teichoic acid</fullName>
    </submittedName>
</protein>
<feature type="transmembrane region" description="Helical" evidence="5">
    <location>
        <begin position="323"/>
        <end position="342"/>
    </location>
</feature>
<gene>
    <name evidence="6" type="ORF">SAMN06265222_11179</name>
</gene>
<sequence length="479" mass="52211">MALEAIFRTGKNAGMLLAGTMTRMIASFVFVVYCADQLGVEGFGQYTIAVHYFELFLSLTATAVGILLTRDMSRWPRHSYQLMTSAIVLVMLMSVLSIVAMSTMGFLSGYSAETCQALMIASLALVPASACAVFEAVFVARERAEFVTIGVAIESLLKIGLSIALLAAGYGLLALMWVVLCVRLALMFAYLLGLARIGSLGWKYHHRRSLRFVNCWRMFAAENWMATIYTNLDVLVLSWFSGEVAVGIYNAAWKIVRLGAVVARAYTTAVFPVMSRLHAESVESFNRLYRHTIRVMFALALPAIAVISIVPDRMVGLLFNEEYAAAAPVLQVLAWVLLIDFLNPFLSYTLFAQGQQNKSMRVAGISLLVNSVATYALVLKFGAVGAAIGTVIGGFVAMSCYLFYAMPKSEVLTTVGLGLRVAVAALGMGIVVYTIRDSAWIKLLPVGALVYTPLLFVVGAIRIADLRFFQTIFLARASS</sequence>
<keyword evidence="4 5" id="KW-0472">Membrane</keyword>